<gene>
    <name evidence="2" type="ORF">MSPICULIGERA_LOCUS20718</name>
</gene>
<feature type="transmembrane region" description="Helical" evidence="1">
    <location>
        <begin position="180"/>
        <end position="198"/>
    </location>
</feature>
<dbReference type="PANTHER" id="PTHR31930">
    <property type="entry name" value="SERPENTINE RECEPTOR, CLASS R"/>
    <property type="match status" value="1"/>
</dbReference>
<evidence type="ECO:0000256" key="1">
    <source>
        <dbReference type="SAM" id="Phobius"/>
    </source>
</evidence>
<evidence type="ECO:0000313" key="2">
    <source>
        <dbReference type="EMBL" id="CAJ0582588.1"/>
    </source>
</evidence>
<dbReference type="Proteomes" id="UP001177023">
    <property type="component" value="Unassembled WGS sequence"/>
</dbReference>
<protein>
    <submittedName>
        <fullName evidence="2">Uncharacterized protein</fullName>
    </submittedName>
</protein>
<keyword evidence="3" id="KW-1185">Reference proteome</keyword>
<comment type="caution">
    <text evidence="2">The sequence shown here is derived from an EMBL/GenBank/DDBJ whole genome shotgun (WGS) entry which is preliminary data.</text>
</comment>
<name>A0AA36G7H1_9BILA</name>
<reference evidence="2" key="1">
    <citation type="submission" date="2023-06" db="EMBL/GenBank/DDBJ databases">
        <authorList>
            <person name="Delattre M."/>
        </authorList>
    </citation>
    <scope>NUCLEOTIDE SEQUENCE</scope>
    <source>
        <strain evidence="2">AF72</strain>
    </source>
</reference>
<keyword evidence="1" id="KW-1133">Transmembrane helix</keyword>
<sequence length="392" mass="43970">MEGKFRPRVHVFGPFEQILRYLGVDLTDSIFSWEESRKRGRRCRAALSTIVFLFILFVFFAKFVMIMSIDAKAFTMGWAESNIDAGIFLFGIASTVCLAIWTHCQYPREFQEKLDALEEGPVRSEESFAKTHVKAFIFSLILLTVYILPAGEGHIFQRDVNSTLPTYQYDSSNFWGAEPLIRALIGFVSCVSIAIYVISTHAMGRKLKAFNNDLKEASEAGKLNDQDTLSNYSSRQHEILELVRYSHGHIGKLATFGLVGAAIIQANGMFFIIGHRADITGAFFGLISGFMIVSGGILGLSIMVPAKLQQKISEVESILLFDRVLWADTKSESCQSMALAMVRRAQSDSLKITIMHAYLLDQRLPHKLLMIIPLMGNIFVGLERLFPPKNDS</sequence>
<feature type="transmembrane region" description="Helical" evidence="1">
    <location>
        <begin position="45"/>
        <end position="65"/>
    </location>
</feature>
<evidence type="ECO:0000313" key="3">
    <source>
        <dbReference type="Proteomes" id="UP001177023"/>
    </source>
</evidence>
<feature type="transmembrane region" description="Helical" evidence="1">
    <location>
        <begin position="279"/>
        <end position="304"/>
    </location>
</feature>
<dbReference type="PANTHER" id="PTHR31930:SF1">
    <property type="entry name" value="SERPENTINE RECEPTOR, CLASS R"/>
    <property type="match status" value="1"/>
</dbReference>
<proteinExistence type="predicted"/>
<feature type="transmembrane region" description="Helical" evidence="1">
    <location>
        <begin position="253"/>
        <end position="273"/>
    </location>
</feature>
<feature type="transmembrane region" description="Helical" evidence="1">
    <location>
        <begin position="133"/>
        <end position="151"/>
    </location>
</feature>
<keyword evidence="1" id="KW-0812">Transmembrane</keyword>
<dbReference type="Pfam" id="PF03268">
    <property type="entry name" value="DUF267"/>
    <property type="match status" value="1"/>
</dbReference>
<feature type="non-terminal residue" evidence="2">
    <location>
        <position position="392"/>
    </location>
</feature>
<feature type="transmembrane region" description="Helical" evidence="1">
    <location>
        <begin position="85"/>
        <end position="104"/>
    </location>
</feature>
<dbReference type="AlphaFoldDB" id="A0AA36G7H1"/>
<dbReference type="EMBL" id="CATQJA010002664">
    <property type="protein sequence ID" value="CAJ0582588.1"/>
    <property type="molecule type" value="Genomic_DNA"/>
</dbReference>
<keyword evidence="1" id="KW-0472">Membrane</keyword>
<accession>A0AA36G7H1</accession>
<dbReference type="InterPro" id="IPR004950">
    <property type="entry name" value="DUF267_CAE_spp"/>
</dbReference>
<organism evidence="2 3">
    <name type="scientific">Mesorhabditis spiculigera</name>
    <dbReference type="NCBI Taxonomy" id="96644"/>
    <lineage>
        <taxon>Eukaryota</taxon>
        <taxon>Metazoa</taxon>
        <taxon>Ecdysozoa</taxon>
        <taxon>Nematoda</taxon>
        <taxon>Chromadorea</taxon>
        <taxon>Rhabditida</taxon>
        <taxon>Rhabditina</taxon>
        <taxon>Rhabditomorpha</taxon>
        <taxon>Rhabditoidea</taxon>
        <taxon>Rhabditidae</taxon>
        <taxon>Mesorhabditinae</taxon>
        <taxon>Mesorhabditis</taxon>
    </lineage>
</organism>